<dbReference type="EMBL" id="JBHSHC010000039">
    <property type="protein sequence ID" value="MFC4766987.1"/>
    <property type="molecule type" value="Genomic_DNA"/>
</dbReference>
<gene>
    <name evidence="1" type="ORF">ACFO8Q_06340</name>
</gene>
<organism evidence="1 2">
    <name type="scientific">Effusibacillus consociatus</name>
    <dbReference type="NCBI Taxonomy" id="1117041"/>
    <lineage>
        <taxon>Bacteria</taxon>
        <taxon>Bacillati</taxon>
        <taxon>Bacillota</taxon>
        <taxon>Bacilli</taxon>
        <taxon>Bacillales</taxon>
        <taxon>Alicyclobacillaceae</taxon>
        <taxon>Effusibacillus</taxon>
    </lineage>
</organism>
<keyword evidence="2" id="KW-1185">Reference proteome</keyword>
<accession>A0ABV9Q0W0</accession>
<reference evidence="2" key="1">
    <citation type="journal article" date="2019" name="Int. J. Syst. Evol. Microbiol.">
        <title>The Global Catalogue of Microorganisms (GCM) 10K type strain sequencing project: providing services to taxonomists for standard genome sequencing and annotation.</title>
        <authorList>
            <consortium name="The Broad Institute Genomics Platform"/>
            <consortium name="The Broad Institute Genome Sequencing Center for Infectious Disease"/>
            <person name="Wu L."/>
            <person name="Ma J."/>
        </authorList>
    </citation>
    <scope>NUCLEOTIDE SEQUENCE [LARGE SCALE GENOMIC DNA]</scope>
    <source>
        <strain evidence="2">WYCCWR 12678</strain>
    </source>
</reference>
<comment type="caution">
    <text evidence="1">The sequence shown here is derived from an EMBL/GenBank/DDBJ whole genome shotgun (WGS) entry which is preliminary data.</text>
</comment>
<evidence type="ECO:0000313" key="1">
    <source>
        <dbReference type="EMBL" id="MFC4766987.1"/>
    </source>
</evidence>
<sequence>MEEEWRLIDVYIKYKERGYEREVVYLVAILEAEAQGKLAHFSESFLDR</sequence>
<dbReference type="Proteomes" id="UP001596002">
    <property type="component" value="Unassembled WGS sequence"/>
</dbReference>
<proteinExistence type="predicted"/>
<protein>
    <submittedName>
        <fullName evidence="1">Uncharacterized protein</fullName>
    </submittedName>
</protein>
<evidence type="ECO:0000313" key="2">
    <source>
        <dbReference type="Proteomes" id="UP001596002"/>
    </source>
</evidence>
<name>A0ABV9Q0W0_9BACL</name>